<dbReference type="PANTHER" id="PTHR46534:SF1">
    <property type="entry name" value="IGGFC-BINDING PROTEIN N-TERMINAL DOMAIN-CONTAINING PROTEIN"/>
    <property type="match status" value="1"/>
</dbReference>
<keyword evidence="3" id="KW-1185">Reference proteome</keyword>
<feature type="non-terminal residue" evidence="2">
    <location>
        <position position="388"/>
    </location>
</feature>
<dbReference type="InterPro" id="IPR035234">
    <property type="entry name" value="IgGFc-bd_N"/>
</dbReference>
<dbReference type="EMBL" id="JAMKFB020000016">
    <property type="protein sequence ID" value="KAL0171526.1"/>
    <property type="molecule type" value="Genomic_DNA"/>
</dbReference>
<dbReference type="AlphaFoldDB" id="A0ABD0PF87"/>
<feature type="non-terminal residue" evidence="2">
    <location>
        <position position="1"/>
    </location>
</feature>
<accession>A0ABD0PF87</accession>
<reference evidence="2 3" key="1">
    <citation type="submission" date="2024-05" db="EMBL/GenBank/DDBJ databases">
        <title>Genome sequencing and assembly of Indian major carp, Cirrhinus mrigala (Hamilton, 1822).</title>
        <authorList>
            <person name="Mohindra V."/>
            <person name="Chowdhury L.M."/>
            <person name="Lal K."/>
            <person name="Jena J.K."/>
        </authorList>
    </citation>
    <scope>NUCLEOTIDE SEQUENCE [LARGE SCALE GENOMIC DNA]</scope>
    <source>
        <strain evidence="2">CM1030</strain>
        <tissue evidence="2">Blood</tissue>
    </source>
</reference>
<dbReference type="PANTHER" id="PTHR46534">
    <property type="entry name" value="IGGFC_BINDING DOMAIN-CONTAINING PROTEIN"/>
    <property type="match status" value="1"/>
</dbReference>
<gene>
    <name evidence="2" type="ORF">M9458_031837</name>
</gene>
<proteinExistence type="predicted"/>
<evidence type="ECO:0000313" key="2">
    <source>
        <dbReference type="EMBL" id="KAL0171526.1"/>
    </source>
</evidence>
<evidence type="ECO:0000313" key="3">
    <source>
        <dbReference type="Proteomes" id="UP001529510"/>
    </source>
</evidence>
<evidence type="ECO:0000259" key="1">
    <source>
        <dbReference type="Pfam" id="PF17517"/>
    </source>
</evidence>
<dbReference type="Proteomes" id="UP001529510">
    <property type="component" value="Unassembled WGS sequence"/>
</dbReference>
<name>A0ABD0PF87_CIRMR</name>
<dbReference type="Pfam" id="PF17517">
    <property type="entry name" value="IgGFc_binding"/>
    <property type="match status" value="1"/>
</dbReference>
<sequence length="388" mass="43615">YGKDFITAFPENIAYYHPQESSNMLQITAFYNDTSVSITINYIRVYNEKLQTGQTKIVHFPKYIEQYQYTNSTLFVRVTSTQKIVVLWLSQRGDSVQSNVVQPVKNLGKWYKIPFINYNLIMALAPDYWRYSSFRLIIINAVNAVNLITIQSVSADGQKDFNITLRPYELHQFQTNGSEIKLHSSGIVAVLLTHPCVETIGCDCNMVVSHILPRGLWGETFVVPSVKNLSTAWLQVTTTTNVMHKGRNIKTQIYNSSELISFPDLKSASQFISAANDVSIRLISPGFVVELMPENMFAACFLVQMNSTEGEAVIIAEASKKIVYIDTDLLSSTDWKPIPDSNYSSISVSLSGTHVIWHPTSKIGVYMFEKMKSGIPYGSAAIILNEDP</sequence>
<protein>
    <recommendedName>
        <fullName evidence="1">IgGFc-binding protein N-terminal domain-containing protein</fullName>
    </recommendedName>
</protein>
<comment type="caution">
    <text evidence="2">The sequence shown here is derived from an EMBL/GenBank/DDBJ whole genome shotgun (WGS) entry which is preliminary data.</text>
</comment>
<feature type="domain" description="IgGFc-binding protein N-terminal" evidence="1">
    <location>
        <begin position="100"/>
        <end position="367"/>
    </location>
</feature>
<organism evidence="2 3">
    <name type="scientific">Cirrhinus mrigala</name>
    <name type="common">Mrigala</name>
    <dbReference type="NCBI Taxonomy" id="683832"/>
    <lineage>
        <taxon>Eukaryota</taxon>
        <taxon>Metazoa</taxon>
        <taxon>Chordata</taxon>
        <taxon>Craniata</taxon>
        <taxon>Vertebrata</taxon>
        <taxon>Euteleostomi</taxon>
        <taxon>Actinopterygii</taxon>
        <taxon>Neopterygii</taxon>
        <taxon>Teleostei</taxon>
        <taxon>Ostariophysi</taxon>
        <taxon>Cypriniformes</taxon>
        <taxon>Cyprinidae</taxon>
        <taxon>Labeoninae</taxon>
        <taxon>Labeonini</taxon>
        <taxon>Cirrhinus</taxon>
    </lineage>
</organism>